<protein>
    <recommendedName>
        <fullName evidence="4">Secreted protein</fullName>
    </recommendedName>
</protein>
<gene>
    <name evidence="2" type="ORF">ACFQS3_01290</name>
</gene>
<proteinExistence type="predicted"/>
<reference evidence="3" key="1">
    <citation type="journal article" date="2019" name="Int. J. Syst. Evol. Microbiol.">
        <title>The Global Catalogue of Microorganisms (GCM) 10K type strain sequencing project: providing services to taxonomists for standard genome sequencing and annotation.</title>
        <authorList>
            <consortium name="The Broad Institute Genomics Platform"/>
            <consortium name="The Broad Institute Genome Sequencing Center for Infectious Disease"/>
            <person name="Wu L."/>
            <person name="Ma J."/>
        </authorList>
    </citation>
    <scope>NUCLEOTIDE SEQUENCE [LARGE SCALE GENOMIC DNA]</scope>
    <source>
        <strain evidence="3">KACC 12634</strain>
    </source>
</reference>
<evidence type="ECO:0000313" key="3">
    <source>
        <dbReference type="Proteomes" id="UP001596470"/>
    </source>
</evidence>
<dbReference type="RefSeq" id="WP_382352759.1">
    <property type="nucleotide sequence ID" value="NZ_JBHMBP010000004.1"/>
</dbReference>
<dbReference type="Proteomes" id="UP001596470">
    <property type="component" value="Unassembled WGS sequence"/>
</dbReference>
<comment type="caution">
    <text evidence="2">The sequence shown here is derived from an EMBL/GenBank/DDBJ whole genome shotgun (WGS) entry which is preliminary data.</text>
</comment>
<accession>A0ABW2D2T4</accession>
<feature type="signal peptide" evidence="1">
    <location>
        <begin position="1"/>
        <end position="31"/>
    </location>
</feature>
<evidence type="ECO:0000256" key="1">
    <source>
        <dbReference type="SAM" id="SignalP"/>
    </source>
</evidence>
<evidence type="ECO:0008006" key="4">
    <source>
        <dbReference type="Google" id="ProtNLM"/>
    </source>
</evidence>
<feature type="chain" id="PRO_5045418191" description="Secreted protein" evidence="1">
    <location>
        <begin position="32"/>
        <end position="106"/>
    </location>
</feature>
<evidence type="ECO:0000313" key="2">
    <source>
        <dbReference type="EMBL" id="MFC6955821.1"/>
    </source>
</evidence>
<keyword evidence="1" id="KW-0732">Signal</keyword>
<keyword evidence="3" id="KW-1185">Reference proteome</keyword>
<name>A0ABW2D2T4_9ACTN</name>
<dbReference type="EMBL" id="JBHSYS010000001">
    <property type="protein sequence ID" value="MFC6955821.1"/>
    <property type="molecule type" value="Genomic_DNA"/>
</dbReference>
<organism evidence="2 3">
    <name type="scientific">Glycomyces mayteni</name>
    <dbReference type="NCBI Taxonomy" id="543887"/>
    <lineage>
        <taxon>Bacteria</taxon>
        <taxon>Bacillati</taxon>
        <taxon>Actinomycetota</taxon>
        <taxon>Actinomycetes</taxon>
        <taxon>Glycomycetales</taxon>
        <taxon>Glycomycetaceae</taxon>
        <taxon>Glycomyces</taxon>
    </lineage>
</organism>
<sequence length="106" mass="11077">MTSSLKMNARRTSAVLAGLAVAATMAGSAVAGTAAAAPAPARAETVATASGDYAAARGTYFSTYRTSTKCLEVADWLWTFDGITDTWCLQGNAMGTAWHVYYEGRL</sequence>